<dbReference type="SUPFAM" id="SSF53474">
    <property type="entry name" value="alpha/beta-Hydrolases"/>
    <property type="match status" value="1"/>
</dbReference>
<dbReference type="GO" id="GO:0004620">
    <property type="term" value="F:phospholipase activity"/>
    <property type="evidence" value="ECO:0007669"/>
    <property type="project" value="TreeGrafter"/>
</dbReference>
<evidence type="ECO:0000256" key="10">
    <source>
        <dbReference type="ARBA" id="ARBA00022963"/>
    </source>
</evidence>
<comment type="function">
    <text evidence="17">Lipase which is essential for lysis of subvacuolar cytoplasm to vacuole targeted bodies and intravacuolar autophagic bodies. Involved in the lysis of intravacuolar multivesicular body (MVB) vesicles. The intravacuolar membrane disintegration by ATG15 is critical to life span extension.</text>
</comment>
<dbReference type="EMBL" id="ML002984">
    <property type="protein sequence ID" value="RKP35025.1"/>
    <property type="molecule type" value="Genomic_DNA"/>
</dbReference>
<dbReference type="GO" id="GO:0004806">
    <property type="term" value="F:triacylglycerol lipase activity"/>
    <property type="evidence" value="ECO:0007669"/>
    <property type="project" value="UniProtKB-EC"/>
</dbReference>
<evidence type="ECO:0000256" key="9">
    <source>
        <dbReference type="ARBA" id="ARBA00022801"/>
    </source>
</evidence>
<dbReference type="EC" id="3.1.1.3" evidence="6"/>
<organism evidence="20 21">
    <name type="scientific">Dimargaris cristalligena</name>
    <dbReference type="NCBI Taxonomy" id="215637"/>
    <lineage>
        <taxon>Eukaryota</taxon>
        <taxon>Fungi</taxon>
        <taxon>Fungi incertae sedis</taxon>
        <taxon>Zoopagomycota</taxon>
        <taxon>Kickxellomycotina</taxon>
        <taxon>Dimargaritomycetes</taxon>
        <taxon>Dimargaritales</taxon>
        <taxon>Dimargaritaceae</taxon>
        <taxon>Dimargaris</taxon>
    </lineage>
</organism>
<dbReference type="GO" id="GO:0005775">
    <property type="term" value="C:vacuolar lumen"/>
    <property type="evidence" value="ECO:0007669"/>
    <property type="project" value="TreeGrafter"/>
</dbReference>
<feature type="domain" description="Fungal lipase-type" evidence="19">
    <location>
        <begin position="129"/>
        <end position="155"/>
    </location>
</feature>
<protein>
    <recommendedName>
        <fullName evidence="6">triacylglycerol lipase</fullName>
        <ecNumber evidence="6">3.1.1.3</ecNumber>
    </recommendedName>
    <alternativeName>
        <fullName evidence="18">Autophagy-related protein 15</fullName>
    </alternativeName>
</protein>
<keyword evidence="9 20" id="KW-0378">Hydrolase</keyword>
<dbReference type="PANTHER" id="PTHR47175:SF2">
    <property type="entry name" value="LIPASE ATG15-RELATED"/>
    <property type="match status" value="1"/>
</dbReference>
<name>A0A4P9ZP82_9FUNG</name>
<keyword evidence="21" id="KW-1185">Reference proteome</keyword>
<evidence type="ECO:0000313" key="21">
    <source>
        <dbReference type="Proteomes" id="UP000268162"/>
    </source>
</evidence>
<comment type="subunit">
    <text evidence="5">Binds to both phosphatidylinositol (PI) and phosphatidylinositol 3,5-bisphosphate (PIP2).</text>
</comment>
<comment type="catalytic activity">
    <reaction evidence="1">
        <text>a triacylglycerol + H2O = a diacylglycerol + a fatty acid + H(+)</text>
        <dbReference type="Rhea" id="RHEA:12044"/>
        <dbReference type="ChEBI" id="CHEBI:15377"/>
        <dbReference type="ChEBI" id="CHEBI:15378"/>
        <dbReference type="ChEBI" id="CHEBI:17855"/>
        <dbReference type="ChEBI" id="CHEBI:18035"/>
        <dbReference type="ChEBI" id="CHEBI:28868"/>
        <dbReference type="EC" id="3.1.1.3"/>
    </reaction>
</comment>
<evidence type="ECO:0000256" key="17">
    <source>
        <dbReference type="ARBA" id="ARBA00024663"/>
    </source>
</evidence>
<dbReference type="GO" id="GO:0032585">
    <property type="term" value="C:multivesicular body membrane"/>
    <property type="evidence" value="ECO:0007669"/>
    <property type="project" value="UniProtKB-SubCell"/>
</dbReference>
<dbReference type="STRING" id="215637.A0A4P9ZP82"/>
<evidence type="ECO:0000256" key="5">
    <source>
        <dbReference type="ARBA" id="ARBA00011137"/>
    </source>
</evidence>
<dbReference type="GO" id="GO:0006660">
    <property type="term" value="P:phosphatidylserine catabolic process"/>
    <property type="evidence" value="ECO:0007669"/>
    <property type="project" value="TreeGrafter"/>
</dbReference>
<dbReference type="Pfam" id="PF01764">
    <property type="entry name" value="Lipase_3"/>
    <property type="match status" value="1"/>
</dbReference>
<dbReference type="PANTHER" id="PTHR47175">
    <property type="entry name" value="LIPASE ATG15-RELATED"/>
    <property type="match status" value="1"/>
</dbReference>
<comment type="similarity">
    <text evidence="4">Belongs to the AB hydrolase superfamily. Lipase family.</text>
</comment>
<dbReference type="GO" id="GO:0034727">
    <property type="term" value="P:piecemeal microautophagy of the nucleus"/>
    <property type="evidence" value="ECO:0007669"/>
    <property type="project" value="TreeGrafter"/>
</dbReference>
<dbReference type="Proteomes" id="UP000268162">
    <property type="component" value="Unassembled WGS sequence"/>
</dbReference>
<evidence type="ECO:0000256" key="13">
    <source>
        <dbReference type="ARBA" id="ARBA00023006"/>
    </source>
</evidence>
<evidence type="ECO:0000256" key="3">
    <source>
        <dbReference type="ARBA" id="ARBA00004343"/>
    </source>
</evidence>
<evidence type="ECO:0000256" key="2">
    <source>
        <dbReference type="ARBA" id="ARBA00004270"/>
    </source>
</evidence>
<evidence type="ECO:0000256" key="15">
    <source>
        <dbReference type="ARBA" id="ARBA00023136"/>
    </source>
</evidence>
<keyword evidence="14" id="KW-0443">Lipid metabolism</keyword>
<keyword evidence="16" id="KW-0325">Glycoprotein</keyword>
<dbReference type="InterPro" id="IPR050805">
    <property type="entry name" value="ATG15_Lipase"/>
</dbReference>
<gene>
    <name evidence="20" type="ORF">BJ085DRAFT_41715</name>
</gene>
<keyword evidence="10" id="KW-0442">Lipid degradation</keyword>
<evidence type="ECO:0000256" key="11">
    <source>
        <dbReference type="ARBA" id="ARBA00022968"/>
    </source>
</evidence>
<keyword evidence="8" id="KW-0967">Endosome</keyword>
<dbReference type="GO" id="GO:0046461">
    <property type="term" value="P:neutral lipid catabolic process"/>
    <property type="evidence" value="ECO:0007669"/>
    <property type="project" value="TreeGrafter"/>
</dbReference>
<evidence type="ECO:0000256" key="7">
    <source>
        <dbReference type="ARBA" id="ARBA00022692"/>
    </source>
</evidence>
<sequence>MTANAYSLPTDDLWFDLANDQWYQNSSFGWDSDGLRGYVYGDDKNSTIVITIKGTSARFFLGGDSETSARDKLNDNRLFSCCCARIDYSWSTVCDCYMSSGKCNQQCLEDSLQSDDLYFQAAANLFLYVSDQYPQADIWLTGHSLGGSLAGLLGLTYGQPTVGFQAPGDRLAASRLHLPVGPGADMRKMPIFHFGHNADPLFVGSCNGGGSSCYYGGYAMESKCHIGSSCIFDTVREKGWRVNIGNHRIHKVLDEVLGDESIPWPACEVDEECTDCSDWSFE</sequence>
<evidence type="ECO:0000256" key="6">
    <source>
        <dbReference type="ARBA" id="ARBA00013279"/>
    </source>
</evidence>
<evidence type="ECO:0000256" key="12">
    <source>
        <dbReference type="ARBA" id="ARBA00022989"/>
    </source>
</evidence>
<evidence type="ECO:0000256" key="4">
    <source>
        <dbReference type="ARBA" id="ARBA00010701"/>
    </source>
</evidence>
<evidence type="ECO:0000256" key="18">
    <source>
        <dbReference type="ARBA" id="ARBA00029828"/>
    </source>
</evidence>
<dbReference type="Gene3D" id="3.40.50.1820">
    <property type="entry name" value="alpha/beta hydrolase"/>
    <property type="match status" value="1"/>
</dbReference>
<keyword evidence="15" id="KW-0472">Membrane</keyword>
<evidence type="ECO:0000313" key="20">
    <source>
        <dbReference type="EMBL" id="RKP35025.1"/>
    </source>
</evidence>
<dbReference type="InterPro" id="IPR029058">
    <property type="entry name" value="AB_hydrolase_fold"/>
</dbReference>
<keyword evidence="7" id="KW-0812">Transmembrane</keyword>
<keyword evidence="12" id="KW-1133">Transmembrane helix</keyword>
<dbReference type="GO" id="GO:0034496">
    <property type="term" value="P:multivesicular body membrane disassembly"/>
    <property type="evidence" value="ECO:0007669"/>
    <property type="project" value="TreeGrafter"/>
</dbReference>
<evidence type="ECO:0000256" key="14">
    <source>
        <dbReference type="ARBA" id="ARBA00023098"/>
    </source>
</evidence>
<comment type="subcellular location">
    <subcellularLocation>
        <location evidence="3">Endosome</location>
        <location evidence="3">Multivesicular body membrane</location>
        <topology evidence="3">Single-pass type II membrane protein</topology>
    </subcellularLocation>
    <subcellularLocation>
        <location evidence="2">Prevacuolar compartment membrane</location>
        <topology evidence="2">Single-pass type II membrane protein</topology>
    </subcellularLocation>
</comment>
<proteinExistence type="inferred from homology"/>
<evidence type="ECO:0000259" key="19">
    <source>
        <dbReference type="Pfam" id="PF01764"/>
    </source>
</evidence>
<dbReference type="InterPro" id="IPR002921">
    <property type="entry name" value="Fungal_lipase-type"/>
</dbReference>
<reference evidence="21" key="1">
    <citation type="journal article" date="2018" name="Nat. Microbiol.">
        <title>Leveraging single-cell genomics to expand the fungal tree of life.</title>
        <authorList>
            <person name="Ahrendt S.R."/>
            <person name="Quandt C.A."/>
            <person name="Ciobanu D."/>
            <person name="Clum A."/>
            <person name="Salamov A."/>
            <person name="Andreopoulos B."/>
            <person name="Cheng J.F."/>
            <person name="Woyke T."/>
            <person name="Pelin A."/>
            <person name="Henrissat B."/>
            <person name="Reynolds N.K."/>
            <person name="Benny G.L."/>
            <person name="Smith M.E."/>
            <person name="James T.Y."/>
            <person name="Grigoriev I.V."/>
        </authorList>
    </citation>
    <scope>NUCLEOTIDE SEQUENCE [LARGE SCALE GENOMIC DNA]</scope>
    <source>
        <strain evidence="21">RSA 468</strain>
    </source>
</reference>
<evidence type="ECO:0000256" key="1">
    <source>
        <dbReference type="ARBA" id="ARBA00001024"/>
    </source>
</evidence>
<evidence type="ECO:0000256" key="8">
    <source>
        <dbReference type="ARBA" id="ARBA00022753"/>
    </source>
</evidence>
<dbReference type="AlphaFoldDB" id="A0A4P9ZP82"/>
<accession>A0A4P9ZP82</accession>
<keyword evidence="13" id="KW-0072">Autophagy</keyword>
<keyword evidence="11" id="KW-0735">Signal-anchor</keyword>
<evidence type="ECO:0000256" key="16">
    <source>
        <dbReference type="ARBA" id="ARBA00023180"/>
    </source>
</evidence>